<sequence>MRKHASTTSTSLCKIVKIGIRDVKHQYGVIERIHSSIKWRVSFVYVNGTFGVMLCNRYSFACYEYLLHIRFLCLLRLYDFVAIAPRREYVTNACYAPTCRDHMALLQAPVARTYSLWAVTAAWPCQLSRVSRKIDLTTRNYSWCSGISGILQSLAKSLPPWCCARHSKNCGCTVALG</sequence>
<protein>
    <submittedName>
        <fullName evidence="1">Uncharacterized protein</fullName>
    </submittedName>
</protein>
<name>A0AA40DX39_9PEZI</name>
<reference evidence="1" key="1">
    <citation type="submission" date="2023-06" db="EMBL/GenBank/DDBJ databases">
        <title>Genome-scale phylogeny and comparative genomics of the fungal order Sordariales.</title>
        <authorList>
            <consortium name="Lawrence Berkeley National Laboratory"/>
            <person name="Hensen N."/>
            <person name="Bonometti L."/>
            <person name="Westerberg I."/>
            <person name="Brannstrom I.O."/>
            <person name="Guillou S."/>
            <person name="Cros-Aarteil S."/>
            <person name="Calhoun S."/>
            <person name="Haridas S."/>
            <person name="Kuo A."/>
            <person name="Mondo S."/>
            <person name="Pangilinan J."/>
            <person name="Riley R."/>
            <person name="Labutti K."/>
            <person name="Andreopoulos B."/>
            <person name="Lipzen A."/>
            <person name="Chen C."/>
            <person name="Yanf M."/>
            <person name="Daum C."/>
            <person name="Ng V."/>
            <person name="Clum A."/>
            <person name="Steindorff A."/>
            <person name="Ohm R."/>
            <person name="Martin F."/>
            <person name="Silar P."/>
            <person name="Natvig D."/>
            <person name="Lalanne C."/>
            <person name="Gautier V."/>
            <person name="Ament-Velasquez S.L."/>
            <person name="Kruys A."/>
            <person name="Hutchinson M.I."/>
            <person name="Powell A.J."/>
            <person name="Barry K."/>
            <person name="Miller A.N."/>
            <person name="Grigoriev I.V."/>
            <person name="Debuchy R."/>
            <person name="Gladieux P."/>
            <person name="Thoren M.H."/>
            <person name="Johannesson H."/>
        </authorList>
    </citation>
    <scope>NUCLEOTIDE SEQUENCE</scope>
    <source>
        <strain evidence="1">SMH4607-1</strain>
    </source>
</reference>
<evidence type="ECO:0000313" key="2">
    <source>
        <dbReference type="Proteomes" id="UP001172102"/>
    </source>
</evidence>
<proteinExistence type="predicted"/>
<dbReference type="EMBL" id="JAUKUA010000003">
    <property type="protein sequence ID" value="KAK0719584.1"/>
    <property type="molecule type" value="Genomic_DNA"/>
</dbReference>
<accession>A0AA40DX39</accession>
<dbReference type="Proteomes" id="UP001172102">
    <property type="component" value="Unassembled WGS sequence"/>
</dbReference>
<keyword evidence="2" id="KW-1185">Reference proteome</keyword>
<evidence type="ECO:0000313" key="1">
    <source>
        <dbReference type="EMBL" id="KAK0719584.1"/>
    </source>
</evidence>
<comment type="caution">
    <text evidence="1">The sequence shown here is derived from an EMBL/GenBank/DDBJ whole genome shotgun (WGS) entry which is preliminary data.</text>
</comment>
<dbReference type="AlphaFoldDB" id="A0AA40DX39"/>
<gene>
    <name evidence="1" type="ORF">B0H67DRAFT_157037</name>
</gene>
<organism evidence="1 2">
    <name type="scientific">Lasiosphaeris hirsuta</name>
    <dbReference type="NCBI Taxonomy" id="260670"/>
    <lineage>
        <taxon>Eukaryota</taxon>
        <taxon>Fungi</taxon>
        <taxon>Dikarya</taxon>
        <taxon>Ascomycota</taxon>
        <taxon>Pezizomycotina</taxon>
        <taxon>Sordariomycetes</taxon>
        <taxon>Sordariomycetidae</taxon>
        <taxon>Sordariales</taxon>
        <taxon>Lasiosphaeriaceae</taxon>
        <taxon>Lasiosphaeris</taxon>
    </lineage>
</organism>